<reference evidence="2 3" key="1">
    <citation type="journal article" date="2009" name="PLoS Genet.">
        <title>The genome of Nectria haematococca: contribution of supernumerary chromosomes to gene expansion.</title>
        <authorList>
            <person name="Coleman J.J."/>
            <person name="Rounsley S.D."/>
            <person name="Rodriguez-Carres M."/>
            <person name="Kuo A."/>
            <person name="Wasmann C.C."/>
            <person name="Grimwood J."/>
            <person name="Schmutz J."/>
            <person name="Taga M."/>
            <person name="White G.J."/>
            <person name="Zhou S."/>
            <person name="Schwartz D.C."/>
            <person name="Freitag M."/>
            <person name="Ma L.J."/>
            <person name="Danchin E.G."/>
            <person name="Henrissat B."/>
            <person name="Coutinho P.M."/>
            <person name="Nelson D.R."/>
            <person name="Straney D."/>
            <person name="Napoli C.A."/>
            <person name="Barker B.M."/>
            <person name="Gribskov M."/>
            <person name="Rep M."/>
            <person name="Kroken S."/>
            <person name="Molnar I."/>
            <person name="Rensing C."/>
            <person name="Kennell J.C."/>
            <person name="Zamora J."/>
            <person name="Farman M.L."/>
            <person name="Selker E.U."/>
            <person name="Salamov A."/>
            <person name="Shapiro H."/>
            <person name="Pangilinan J."/>
            <person name="Lindquist E."/>
            <person name="Lamers C."/>
            <person name="Grigoriev I.V."/>
            <person name="Geiser D.M."/>
            <person name="Covert S.F."/>
            <person name="Temporini E."/>
            <person name="Vanetten H.D."/>
        </authorList>
    </citation>
    <scope>NUCLEOTIDE SEQUENCE [LARGE SCALE GENOMIC DNA]</scope>
    <source>
        <strain evidence="3">ATCC MYA-4622 / CBS 123669 / FGSC 9596 / NRRL 45880 / 77-13-4</strain>
    </source>
</reference>
<sequence>MASSSSAEDTEILVHITAPSRAADDVVYRQLARAYLAFQPQTRTALPSTESWVNAQARVTQQEQLQAPVVPSPSQDMATASFGQSFEIGSQDLSFEGALDNRSSPCMRYTVPAEKGVPMSSQETGGGSVKSWYAPPSQISDSYPMPDAGLLSVSPSRFADASISDYSEKTASPVRLRQD</sequence>
<proteinExistence type="predicted"/>
<dbReference type="GeneID" id="9664154"/>
<keyword evidence="3" id="KW-1185">Reference proteome</keyword>
<protein>
    <submittedName>
        <fullName evidence="2">Uncharacterized protein</fullName>
    </submittedName>
</protein>
<dbReference type="HOGENOM" id="CLU_1503828_0_0_1"/>
<name>C7YKD3_FUSV7</name>
<dbReference type="eggNOG" id="ENOG502S7U4">
    <property type="taxonomic scope" value="Eukaryota"/>
</dbReference>
<dbReference type="OrthoDB" id="5395975at2759"/>
<dbReference type="VEuPathDB" id="FungiDB:NECHADRAFT_74568"/>
<dbReference type="KEGG" id="nhe:NECHADRAFT_74568"/>
<dbReference type="EMBL" id="GG698896">
    <property type="protein sequence ID" value="EEU47715.1"/>
    <property type="molecule type" value="Genomic_DNA"/>
</dbReference>
<evidence type="ECO:0000256" key="1">
    <source>
        <dbReference type="SAM" id="MobiDB-lite"/>
    </source>
</evidence>
<dbReference type="STRING" id="660122.C7YKD3"/>
<dbReference type="AlphaFoldDB" id="C7YKD3"/>
<dbReference type="Proteomes" id="UP000005206">
    <property type="component" value="Chromosome 1"/>
</dbReference>
<evidence type="ECO:0000313" key="3">
    <source>
        <dbReference type="Proteomes" id="UP000005206"/>
    </source>
</evidence>
<feature type="region of interest" description="Disordered" evidence="1">
    <location>
        <begin position="114"/>
        <end position="151"/>
    </location>
</feature>
<accession>C7YKD3</accession>
<evidence type="ECO:0000313" key="2">
    <source>
        <dbReference type="EMBL" id="EEU47715.1"/>
    </source>
</evidence>
<gene>
    <name evidence="2" type="ORF">NECHADRAFT_74568</name>
</gene>
<organism evidence="2 3">
    <name type="scientific">Fusarium vanettenii (strain ATCC MYA-4622 / CBS 123669 / FGSC 9596 / NRRL 45880 / 77-13-4)</name>
    <name type="common">Fusarium solani subsp. pisi</name>
    <dbReference type="NCBI Taxonomy" id="660122"/>
    <lineage>
        <taxon>Eukaryota</taxon>
        <taxon>Fungi</taxon>
        <taxon>Dikarya</taxon>
        <taxon>Ascomycota</taxon>
        <taxon>Pezizomycotina</taxon>
        <taxon>Sordariomycetes</taxon>
        <taxon>Hypocreomycetidae</taxon>
        <taxon>Hypocreales</taxon>
        <taxon>Nectriaceae</taxon>
        <taxon>Fusarium</taxon>
        <taxon>Fusarium solani species complex</taxon>
        <taxon>Fusarium vanettenii</taxon>
    </lineage>
</organism>
<dbReference type="InParanoid" id="C7YKD3"/>
<dbReference type="RefSeq" id="XP_003053428.1">
    <property type="nucleotide sequence ID" value="XM_003053382.1"/>
</dbReference>